<keyword evidence="2" id="KW-1185">Reference proteome</keyword>
<sequence>MDSRNDDSGQKRVLIVNSPHGTLSERIGRWSSRQKLNIPLDETTKRGQGRFANQLFNVSRNISHDARSFFYSRNKVRFYGLGARGIPHLSAMTTTALRSLCDI</sequence>
<dbReference type="AlphaFoldDB" id="A0AAD6G5V2"/>
<accession>A0AAD6G5V2</accession>
<gene>
    <name evidence="1" type="ORF">N7458_002406</name>
</gene>
<evidence type="ECO:0000313" key="2">
    <source>
        <dbReference type="Proteomes" id="UP001213681"/>
    </source>
</evidence>
<dbReference type="RefSeq" id="XP_056769896.1">
    <property type="nucleotide sequence ID" value="XM_056905789.1"/>
</dbReference>
<dbReference type="GeneID" id="81596032"/>
<organism evidence="1 2">
    <name type="scientific">Penicillium daleae</name>
    <dbReference type="NCBI Taxonomy" id="63821"/>
    <lineage>
        <taxon>Eukaryota</taxon>
        <taxon>Fungi</taxon>
        <taxon>Dikarya</taxon>
        <taxon>Ascomycota</taxon>
        <taxon>Pezizomycotina</taxon>
        <taxon>Eurotiomycetes</taxon>
        <taxon>Eurotiomycetidae</taxon>
        <taxon>Eurotiales</taxon>
        <taxon>Aspergillaceae</taxon>
        <taxon>Penicillium</taxon>
    </lineage>
</organism>
<name>A0AAD6G5V2_9EURO</name>
<proteinExistence type="predicted"/>
<dbReference type="Proteomes" id="UP001213681">
    <property type="component" value="Unassembled WGS sequence"/>
</dbReference>
<evidence type="ECO:0000313" key="1">
    <source>
        <dbReference type="EMBL" id="KAJ5460854.1"/>
    </source>
</evidence>
<dbReference type="EMBL" id="JAPVEA010000002">
    <property type="protein sequence ID" value="KAJ5460854.1"/>
    <property type="molecule type" value="Genomic_DNA"/>
</dbReference>
<reference evidence="1" key="2">
    <citation type="journal article" date="2023" name="IMA Fungus">
        <title>Comparative genomic study of the Penicillium genus elucidates a diverse pangenome and 15 lateral gene transfer events.</title>
        <authorList>
            <person name="Petersen C."/>
            <person name="Sorensen T."/>
            <person name="Nielsen M.R."/>
            <person name="Sondergaard T.E."/>
            <person name="Sorensen J.L."/>
            <person name="Fitzpatrick D.A."/>
            <person name="Frisvad J.C."/>
            <person name="Nielsen K.L."/>
        </authorList>
    </citation>
    <scope>NUCLEOTIDE SEQUENCE</scope>
    <source>
        <strain evidence="1">IBT 16125</strain>
    </source>
</reference>
<comment type="caution">
    <text evidence="1">The sequence shown here is derived from an EMBL/GenBank/DDBJ whole genome shotgun (WGS) entry which is preliminary data.</text>
</comment>
<reference evidence="1" key="1">
    <citation type="submission" date="2022-12" db="EMBL/GenBank/DDBJ databases">
        <authorList>
            <person name="Petersen C."/>
        </authorList>
    </citation>
    <scope>NUCLEOTIDE SEQUENCE</scope>
    <source>
        <strain evidence="1">IBT 16125</strain>
    </source>
</reference>
<protein>
    <submittedName>
        <fullName evidence="1">Uncharacterized protein</fullName>
    </submittedName>
</protein>